<feature type="compositionally biased region" description="Polar residues" evidence="1">
    <location>
        <begin position="210"/>
        <end position="220"/>
    </location>
</feature>
<dbReference type="OrthoDB" id="1939643at2759"/>
<proteinExistence type="predicted"/>
<dbReference type="Proteomes" id="UP000822369">
    <property type="component" value="Chromosome 10"/>
</dbReference>
<organism evidence="2 3">
    <name type="scientific">Nothobranchius furzeri</name>
    <name type="common">Turquoise killifish</name>
    <dbReference type="NCBI Taxonomy" id="105023"/>
    <lineage>
        <taxon>Eukaryota</taxon>
        <taxon>Metazoa</taxon>
        <taxon>Chordata</taxon>
        <taxon>Craniata</taxon>
        <taxon>Vertebrata</taxon>
        <taxon>Euteleostomi</taxon>
        <taxon>Actinopterygii</taxon>
        <taxon>Neopterygii</taxon>
        <taxon>Teleostei</taxon>
        <taxon>Neoteleostei</taxon>
        <taxon>Acanthomorphata</taxon>
        <taxon>Ovalentaria</taxon>
        <taxon>Atherinomorphae</taxon>
        <taxon>Cyprinodontiformes</taxon>
        <taxon>Nothobranchiidae</taxon>
        <taxon>Nothobranchius</taxon>
    </lineage>
</organism>
<dbReference type="OMA" id="HSATTIF"/>
<feature type="region of interest" description="Disordered" evidence="1">
    <location>
        <begin position="210"/>
        <end position="632"/>
    </location>
</feature>
<gene>
    <name evidence="2" type="ORF">G4P62_008193</name>
</gene>
<evidence type="ECO:0000256" key="1">
    <source>
        <dbReference type="SAM" id="MobiDB-lite"/>
    </source>
</evidence>
<evidence type="ECO:0000313" key="2">
    <source>
        <dbReference type="EMBL" id="KAF7213848.1"/>
    </source>
</evidence>
<feature type="compositionally biased region" description="Basic residues" evidence="1">
    <location>
        <begin position="718"/>
        <end position="733"/>
    </location>
</feature>
<feature type="compositionally biased region" description="Basic and acidic residues" evidence="1">
    <location>
        <begin position="412"/>
        <end position="423"/>
    </location>
</feature>
<feature type="compositionally biased region" description="Basic and acidic residues" evidence="1">
    <location>
        <begin position="491"/>
        <end position="523"/>
    </location>
</feature>
<feature type="region of interest" description="Disordered" evidence="1">
    <location>
        <begin position="150"/>
        <end position="189"/>
    </location>
</feature>
<accession>A0A9D3BPD4</accession>
<feature type="compositionally biased region" description="Basic residues" evidence="1">
    <location>
        <begin position="388"/>
        <end position="399"/>
    </location>
</feature>
<feature type="region of interest" description="Disordered" evidence="1">
    <location>
        <begin position="644"/>
        <end position="745"/>
    </location>
</feature>
<dbReference type="InterPro" id="IPR014710">
    <property type="entry name" value="RmlC-like_jellyroll"/>
</dbReference>
<feature type="region of interest" description="Disordered" evidence="1">
    <location>
        <begin position="802"/>
        <end position="824"/>
    </location>
</feature>
<feature type="compositionally biased region" description="Polar residues" evidence="1">
    <location>
        <begin position="258"/>
        <end position="268"/>
    </location>
</feature>
<feature type="compositionally biased region" description="Pro residues" evidence="1">
    <location>
        <begin position="655"/>
        <end position="664"/>
    </location>
</feature>
<sequence length="1003" mass="110607">MEAKYPTLVRPRRKLCYISEKKRQSDQWKKLVTLDDVDKMFDDIAEPHLTTVLHQGSYSASYRNDTQASPVLQKKRPGCQIAGRIPSPDEDFVDPVARPPDPQLYSYVSVPIRCLDPVKTSSPIEQNTNKNCIERPEYGCVVSPIFFNSEDEEPQKDPLPAQKPQCTGQVTEKRGDAADADEGLLESSPKVDVQLKKTFNKVMAKATVMDNTKPSVSATRKQPKPASAKMADTRPPAEKPAPSGKDRNAFLQKLKQAMLSNPTSNTPVKASPSAPPPEPPPELEDFLILEDDAPLYITIPSRSAKNKRNQLNKTFGSGKANPPEKGSEDLPQEEQEVEKAANKWETRAENEKVKKRRKKGKVIGSDEDCDGLTNPEDPPAGDSMERKQPKKKKQQRRKVSLKEGGEEEELPEDRVDVETEKASLKSKTKAAKYNKQILSSEDEEEIPTNKTLKDRKGLQAPKAVMEEVEADVEEQRDGEPAGDEDLGSFTAEKEVLKAEENEKRKQKEHSNKSGESSHEEVRALGKRRRKPTDEWWRISGSPKKTEPPQPPKKSKQKNSSEAPPSAAAAKKTNQKPPAHTATATGKQRRKATRKKEERVEEVDEIDTAEAEQEIPDGGLDQESSPLVLSRRDISVSSGAQMFQKVYHSSSTDKPAAPPTSPVAPKPAKDPLREAEPAKRRRKHPGSWWEVLSADNSGGTNSSSQPQLPSQEPKSQKEQKKKSKQRKASPKVGKRASEPPGGALVSPLKCLVPSRTVKDTPAALKDILTSGVNTPAVSAAHQISSPVLMPRPAETAFVTHSSAAPDVGHHSHSQPTAPHRKRPSDDMLRACMSGPSSMVDMENSEEMDLPSRAQSFLSAAALCAPPLKPLTLHSNDRANLAEWFQTLWSTTAHEPAALTPDQFQWFFHQNRALGIQVDLNSSCFCSGKILMGSYMKKPLWVDHSATTVFHLLTSSLSVTVNGTVSRYRSGQAFSVECGQAYSIQNTLSQPAVLIFNRMLAESVD</sequence>
<dbReference type="KEGG" id="nfu:107382835"/>
<reference evidence="2" key="1">
    <citation type="submission" date="2020-03" db="EMBL/GenBank/DDBJ databases">
        <title>Intra-Species Differences in Population Size shape Life History and Genome Evolution.</title>
        <authorList>
            <person name="Willemsen D."/>
            <person name="Cui R."/>
            <person name="Valenzano D.R."/>
        </authorList>
    </citation>
    <scope>NUCLEOTIDE SEQUENCE</scope>
    <source>
        <strain evidence="2">GRZ</strain>
        <tissue evidence="2">Whole</tissue>
    </source>
</reference>
<feature type="compositionally biased region" description="Low complexity" evidence="1">
    <location>
        <begin position="701"/>
        <end position="712"/>
    </location>
</feature>
<protein>
    <submittedName>
        <fullName evidence="2">Transcript variant X1</fullName>
    </submittedName>
</protein>
<name>A0A9D3BPD4_NOTFU</name>
<evidence type="ECO:0000313" key="3">
    <source>
        <dbReference type="Proteomes" id="UP000822369"/>
    </source>
</evidence>
<comment type="caution">
    <text evidence="2">The sequence shown here is derived from an EMBL/GenBank/DDBJ whole genome shotgun (WGS) entry which is preliminary data.</text>
</comment>
<feature type="compositionally biased region" description="Basic and acidic residues" evidence="1">
    <location>
        <begin position="337"/>
        <end position="352"/>
    </location>
</feature>
<feature type="compositionally biased region" description="Basic and acidic residues" evidence="1">
    <location>
        <begin position="666"/>
        <end position="677"/>
    </location>
</feature>
<dbReference type="Gene3D" id="2.60.120.10">
    <property type="entry name" value="Jelly Rolls"/>
    <property type="match status" value="1"/>
</dbReference>
<dbReference type="AlphaFoldDB" id="A0A9D3BPD4"/>
<feature type="compositionally biased region" description="Acidic residues" evidence="1">
    <location>
        <begin position="281"/>
        <end position="293"/>
    </location>
</feature>
<feature type="compositionally biased region" description="Low complexity" evidence="1">
    <location>
        <begin position="557"/>
        <end position="569"/>
    </location>
</feature>
<dbReference type="EMBL" id="JAAVVJ010000010">
    <property type="protein sequence ID" value="KAF7213848.1"/>
    <property type="molecule type" value="Genomic_DNA"/>
</dbReference>
<feature type="compositionally biased region" description="Acidic residues" evidence="1">
    <location>
        <begin position="599"/>
        <end position="614"/>
    </location>
</feature>